<sequence length="112" mass="11077">MAVYSIPAPGDPALQPERTALAWSRTALTIAINALLSMRAGFVAGDAGLVAVGALLFAASGAAVAVGTVRRRQLTGHRLVITPPRGALIGVAVATLLASIGGIASIFSGGTS</sequence>
<keyword evidence="8" id="KW-1185">Reference proteome</keyword>
<dbReference type="OrthoDB" id="3701077at2"/>
<evidence type="ECO:0000256" key="3">
    <source>
        <dbReference type="ARBA" id="ARBA00022989"/>
    </source>
</evidence>
<evidence type="ECO:0000259" key="6">
    <source>
        <dbReference type="Pfam" id="PF02656"/>
    </source>
</evidence>
<organism evidence="7 8">
    <name type="scientific">Agromyces badenianii</name>
    <dbReference type="NCBI Taxonomy" id="2080742"/>
    <lineage>
        <taxon>Bacteria</taxon>
        <taxon>Bacillati</taxon>
        <taxon>Actinomycetota</taxon>
        <taxon>Actinomycetes</taxon>
        <taxon>Micrococcales</taxon>
        <taxon>Microbacteriaceae</taxon>
        <taxon>Agromyces</taxon>
    </lineage>
</organism>
<feature type="domain" description="DUF202" evidence="6">
    <location>
        <begin position="11"/>
        <end position="73"/>
    </location>
</feature>
<feature type="transmembrane region" description="Helical" evidence="5">
    <location>
        <begin position="47"/>
        <end position="66"/>
    </location>
</feature>
<dbReference type="InterPro" id="IPR003807">
    <property type="entry name" value="DUF202"/>
</dbReference>
<accession>A0A2S0WU55</accession>
<dbReference type="EMBL" id="CP028913">
    <property type="protein sequence ID" value="AWB94867.1"/>
    <property type="molecule type" value="Genomic_DNA"/>
</dbReference>
<name>A0A2S0WU55_9MICO</name>
<dbReference type="RefSeq" id="WP_108594688.1">
    <property type="nucleotide sequence ID" value="NZ_CP028913.1"/>
</dbReference>
<keyword evidence="4 5" id="KW-0472">Membrane</keyword>
<dbReference type="AlphaFoldDB" id="A0A2S0WU55"/>
<evidence type="ECO:0000256" key="2">
    <source>
        <dbReference type="ARBA" id="ARBA00022692"/>
    </source>
</evidence>
<dbReference type="KEGG" id="agm:DCE93_03665"/>
<evidence type="ECO:0000313" key="7">
    <source>
        <dbReference type="EMBL" id="AWB94867.1"/>
    </source>
</evidence>
<evidence type="ECO:0000313" key="8">
    <source>
        <dbReference type="Proteomes" id="UP000244729"/>
    </source>
</evidence>
<dbReference type="GO" id="GO:0012505">
    <property type="term" value="C:endomembrane system"/>
    <property type="evidence" value="ECO:0007669"/>
    <property type="project" value="UniProtKB-SubCell"/>
</dbReference>
<evidence type="ECO:0000256" key="1">
    <source>
        <dbReference type="ARBA" id="ARBA00004127"/>
    </source>
</evidence>
<protein>
    <submittedName>
        <fullName evidence="7">Oxidoreductase</fullName>
    </submittedName>
</protein>
<comment type="subcellular location">
    <subcellularLocation>
        <location evidence="1">Endomembrane system</location>
        <topology evidence="1">Multi-pass membrane protein</topology>
    </subcellularLocation>
</comment>
<keyword evidence="2 5" id="KW-0812">Transmembrane</keyword>
<proteinExistence type="predicted"/>
<keyword evidence="3 5" id="KW-1133">Transmembrane helix</keyword>
<reference evidence="7 8" key="1">
    <citation type="submission" date="2018-04" db="EMBL/GenBank/DDBJ databases">
        <authorList>
            <person name="Li J."/>
        </authorList>
    </citation>
    <scope>NUCLEOTIDE SEQUENCE [LARGE SCALE GENOMIC DNA]</scope>
    <source>
        <strain evidence="8">30A</strain>
    </source>
</reference>
<evidence type="ECO:0000256" key="5">
    <source>
        <dbReference type="SAM" id="Phobius"/>
    </source>
</evidence>
<gene>
    <name evidence="7" type="ORF">DCE93_03665</name>
</gene>
<evidence type="ECO:0000256" key="4">
    <source>
        <dbReference type="ARBA" id="ARBA00023136"/>
    </source>
</evidence>
<feature type="transmembrane region" description="Helical" evidence="5">
    <location>
        <begin position="87"/>
        <end position="107"/>
    </location>
</feature>
<dbReference type="Pfam" id="PF02656">
    <property type="entry name" value="DUF202"/>
    <property type="match status" value="1"/>
</dbReference>
<dbReference type="Proteomes" id="UP000244729">
    <property type="component" value="Chromosome"/>
</dbReference>